<feature type="compositionally biased region" description="Basic and acidic residues" evidence="1">
    <location>
        <begin position="97"/>
        <end position="106"/>
    </location>
</feature>
<reference evidence="2" key="1">
    <citation type="journal article" date="2020" name="J Insects Food Feed">
        <title>The yellow mealworm (Tenebrio molitor) genome: a resource for the emerging insects as food and feed industry.</title>
        <authorList>
            <person name="Eriksson T."/>
            <person name="Andere A."/>
            <person name="Kelstrup H."/>
            <person name="Emery V."/>
            <person name="Picard C."/>
        </authorList>
    </citation>
    <scope>NUCLEOTIDE SEQUENCE</scope>
    <source>
        <strain evidence="2">Stoneville</strain>
        <tissue evidence="2">Whole head</tissue>
    </source>
</reference>
<comment type="caution">
    <text evidence="2">The sequence shown here is derived from an EMBL/GenBank/DDBJ whole genome shotgun (WGS) entry which is preliminary data.</text>
</comment>
<organism evidence="2 3">
    <name type="scientific">Tenebrio molitor</name>
    <name type="common">Yellow mealworm beetle</name>
    <dbReference type="NCBI Taxonomy" id="7067"/>
    <lineage>
        <taxon>Eukaryota</taxon>
        <taxon>Metazoa</taxon>
        <taxon>Ecdysozoa</taxon>
        <taxon>Arthropoda</taxon>
        <taxon>Hexapoda</taxon>
        <taxon>Insecta</taxon>
        <taxon>Pterygota</taxon>
        <taxon>Neoptera</taxon>
        <taxon>Endopterygota</taxon>
        <taxon>Coleoptera</taxon>
        <taxon>Polyphaga</taxon>
        <taxon>Cucujiformia</taxon>
        <taxon>Tenebrionidae</taxon>
        <taxon>Tenebrio</taxon>
    </lineage>
</organism>
<dbReference type="EMBL" id="JABDTM020000039">
    <property type="protein sequence ID" value="KAH0822768.1"/>
    <property type="molecule type" value="Genomic_DNA"/>
</dbReference>
<keyword evidence="3" id="KW-1185">Reference proteome</keyword>
<proteinExistence type="predicted"/>
<reference evidence="2" key="2">
    <citation type="submission" date="2021-08" db="EMBL/GenBank/DDBJ databases">
        <authorList>
            <person name="Eriksson T."/>
        </authorList>
    </citation>
    <scope>NUCLEOTIDE SEQUENCE</scope>
    <source>
        <strain evidence="2">Stoneville</strain>
        <tissue evidence="2">Whole head</tissue>
    </source>
</reference>
<protein>
    <submittedName>
        <fullName evidence="2">Uncharacterized protein</fullName>
    </submittedName>
</protein>
<gene>
    <name evidence="2" type="ORF">GEV33_000023</name>
</gene>
<dbReference type="Proteomes" id="UP000719412">
    <property type="component" value="Unassembled WGS sequence"/>
</dbReference>
<feature type="region of interest" description="Disordered" evidence="1">
    <location>
        <begin position="509"/>
        <end position="555"/>
    </location>
</feature>
<feature type="compositionally biased region" description="Basic and acidic residues" evidence="1">
    <location>
        <begin position="541"/>
        <end position="555"/>
    </location>
</feature>
<sequence length="555" mass="64386">MATRSQSATPDQQILPQFNSEEFSDISSVVDFCYSNLDFVEQFILKSKEGLAMRQHYQTSIQNIRVALRHMEKTANPNSSNFDEKLKEIVENAIESKLKSNEERDNPTYSQIAAKNPRNPPMLKPSRNCYKVIIKPHASLKNIKTAEDTRKILTSKSPKQLNINVDKITPLRNNAILIESRCESILNLPSSEALKSLKLEAERVNKFWPKIQIFDVPKNMEKDELISEISKQDTLPDTIPKDFIKSAFKTGQPKDDSNTWVIELHPAARNHFMRIGGDFLPAAHTSPASKFKMDPDAIKDEILQPCITDLINRLNVAHPTINSPQEIEHTTDALYQGIDEIIRTHGKKRKKFVGRPDWWNEELDRFRKIYLAKKSLFYKNKLREYSDHLHTEMTTAKEKFKLKMEKQRRKSWDKFAEDDLTRDPWGVVYKLAAEKFKGRGILHSFQTDEGEPTRNHITTMTYLINNLLPDDDPTINDEEQRITYGDYRAITGERGRYLEVNEDELFPEKVEKRKACYTPERPKRKSHKHKKLPSNYSSTGTRKDHGEDRKKGSRS</sequence>
<evidence type="ECO:0000313" key="3">
    <source>
        <dbReference type="Proteomes" id="UP000719412"/>
    </source>
</evidence>
<accession>A0A8J6I099</accession>
<evidence type="ECO:0000256" key="1">
    <source>
        <dbReference type="SAM" id="MobiDB-lite"/>
    </source>
</evidence>
<dbReference type="AlphaFoldDB" id="A0A8J6I099"/>
<feature type="compositionally biased region" description="Basic residues" evidence="1">
    <location>
        <begin position="522"/>
        <end position="532"/>
    </location>
</feature>
<name>A0A8J6I099_TENMO</name>
<feature type="region of interest" description="Disordered" evidence="1">
    <location>
        <begin position="97"/>
        <end position="121"/>
    </location>
</feature>
<evidence type="ECO:0000313" key="2">
    <source>
        <dbReference type="EMBL" id="KAH0822768.1"/>
    </source>
</evidence>